<organism evidence="13 14">
    <name type="scientific">Planktothrix tepida PCC 9214</name>
    <dbReference type="NCBI Taxonomy" id="671072"/>
    <lineage>
        <taxon>Bacteria</taxon>
        <taxon>Bacillati</taxon>
        <taxon>Cyanobacteriota</taxon>
        <taxon>Cyanophyceae</taxon>
        <taxon>Oscillatoriophycideae</taxon>
        <taxon>Oscillatoriales</taxon>
        <taxon>Microcoleaceae</taxon>
        <taxon>Planktothrix</taxon>
    </lineage>
</organism>
<keyword evidence="6 10" id="KW-0479">Metal-binding</keyword>
<evidence type="ECO:0000256" key="2">
    <source>
        <dbReference type="ARBA" id="ARBA00009650"/>
    </source>
</evidence>
<name>A0A1J1LNU2_9CYAN</name>
<dbReference type="EMBL" id="CZDF01000156">
    <property type="protein sequence ID" value="CUR33257.1"/>
    <property type="molecule type" value="Genomic_DNA"/>
</dbReference>
<dbReference type="GO" id="GO:0005506">
    <property type="term" value="F:iron ion binding"/>
    <property type="evidence" value="ECO:0007669"/>
    <property type="project" value="InterPro"/>
</dbReference>
<accession>A0A1J1LNU2</accession>
<dbReference type="PRINTS" id="PR00605">
    <property type="entry name" value="CYTCHROMECIC"/>
</dbReference>
<evidence type="ECO:0000256" key="1">
    <source>
        <dbReference type="ARBA" id="ARBA00004518"/>
    </source>
</evidence>
<dbReference type="GO" id="GO:0009055">
    <property type="term" value="F:electron transfer activity"/>
    <property type="evidence" value="ECO:0007669"/>
    <property type="project" value="InterPro"/>
</dbReference>
<dbReference type="Proteomes" id="UP000184315">
    <property type="component" value="Unassembled WGS sequence"/>
</dbReference>
<dbReference type="GO" id="GO:0031979">
    <property type="term" value="C:plasma membrane-derived thylakoid lumen"/>
    <property type="evidence" value="ECO:0007669"/>
    <property type="project" value="UniProtKB-SubCell"/>
</dbReference>
<dbReference type="SUPFAM" id="SSF46626">
    <property type="entry name" value="Cytochrome c"/>
    <property type="match status" value="1"/>
</dbReference>
<evidence type="ECO:0000256" key="6">
    <source>
        <dbReference type="ARBA" id="ARBA00022723"/>
    </source>
</evidence>
<dbReference type="STRING" id="671072.PL9214500504"/>
<evidence type="ECO:0000256" key="11">
    <source>
        <dbReference type="SAM" id="MobiDB-lite"/>
    </source>
</evidence>
<feature type="compositionally biased region" description="Basic and acidic residues" evidence="11">
    <location>
        <begin position="136"/>
        <end position="147"/>
    </location>
</feature>
<evidence type="ECO:0000256" key="9">
    <source>
        <dbReference type="ARBA" id="ARBA00023078"/>
    </source>
</evidence>
<sequence length="147" mass="16012">MLPVAYFGFKEIQLKKLLSVFILGFVLLTLILPQPVLAEEALNGSQIFSNSCAACHINGNNVVVANKTLKKEALVKYLKGYEEDAQAAIVNQVTNGKNAMPAFKNRLTAEQIKTVADYVATQAEKGWLSSPSQTEGRPDVEKSGELN</sequence>
<dbReference type="InterPro" id="IPR036909">
    <property type="entry name" value="Cyt_c-like_dom_sf"/>
</dbReference>
<dbReference type="NCBIfam" id="NF045930">
    <property type="entry name" value="Cytc6PetJCyano"/>
    <property type="match status" value="1"/>
</dbReference>
<dbReference type="PANTHER" id="PTHR34688">
    <property type="entry name" value="CYTOCHROME C6, CHLOROPLASTIC"/>
    <property type="match status" value="1"/>
</dbReference>
<dbReference type="AlphaFoldDB" id="A0A1J1LNU2"/>
<keyword evidence="4" id="KW-0602">Photosynthesis</keyword>
<dbReference type="PROSITE" id="PS51007">
    <property type="entry name" value="CYTC"/>
    <property type="match status" value="1"/>
</dbReference>
<proteinExistence type="inferred from homology"/>
<evidence type="ECO:0000259" key="12">
    <source>
        <dbReference type="PROSITE" id="PS51007"/>
    </source>
</evidence>
<evidence type="ECO:0000313" key="13">
    <source>
        <dbReference type="EMBL" id="CUR33257.1"/>
    </source>
</evidence>
<feature type="domain" description="Cytochrome c" evidence="12">
    <location>
        <begin position="39"/>
        <end position="123"/>
    </location>
</feature>
<evidence type="ECO:0000256" key="10">
    <source>
        <dbReference type="PROSITE-ProRule" id="PRU00433"/>
    </source>
</evidence>
<keyword evidence="8 10" id="KW-0408">Iron</keyword>
<gene>
    <name evidence="13" type="ORF">PL9214500504</name>
</gene>
<keyword evidence="5 10" id="KW-0349">Heme</keyword>
<evidence type="ECO:0000256" key="3">
    <source>
        <dbReference type="ARBA" id="ARBA00022448"/>
    </source>
</evidence>
<comment type="subcellular location">
    <subcellularLocation>
        <location evidence="1">Cellular thylakoid lumen</location>
    </subcellularLocation>
</comment>
<dbReference type="Pfam" id="PF13442">
    <property type="entry name" value="Cytochrome_CBB3"/>
    <property type="match status" value="1"/>
</dbReference>
<dbReference type="PANTHER" id="PTHR34688:SF2">
    <property type="entry name" value="CYTOCHROME C6, CHLOROPLASTIC"/>
    <property type="match status" value="1"/>
</dbReference>
<comment type="similarity">
    <text evidence="2">Belongs to the cytochrome c family. PetJ subfamily.</text>
</comment>
<keyword evidence="9" id="KW-0793">Thylakoid</keyword>
<dbReference type="GO" id="GO:0015979">
    <property type="term" value="P:photosynthesis"/>
    <property type="evidence" value="ECO:0007669"/>
    <property type="project" value="UniProtKB-KW"/>
</dbReference>
<protein>
    <submittedName>
        <fullName evidence="13">Cytochrome c6 (Modular protein)</fullName>
    </submittedName>
</protein>
<reference evidence="14" key="1">
    <citation type="submission" date="2015-10" db="EMBL/GenBank/DDBJ databases">
        <authorList>
            <person name="Regsiter A."/>
            <person name="william w."/>
        </authorList>
    </citation>
    <scope>NUCLEOTIDE SEQUENCE [LARGE SCALE GENOMIC DNA]</scope>
</reference>
<evidence type="ECO:0000256" key="5">
    <source>
        <dbReference type="ARBA" id="ARBA00022617"/>
    </source>
</evidence>
<dbReference type="Gene3D" id="1.10.760.10">
    <property type="entry name" value="Cytochrome c-like domain"/>
    <property type="match status" value="1"/>
</dbReference>
<keyword evidence="3" id="KW-0813">Transport</keyword>
<evidence type="ECO:0000256" key="4">
    <source>
        <dbReference type="ARBA" id="ARBA00022531"/>
    </source>
</evidence>
<keyword evidence="14" id="KW-1185">Reference proteome</keyword>
<dbReference type="InterPro" id="IPR009056">
    <property type="entry name" value="Cyt_c-like_dom"/>
</dbReference>
<keyword evidence="7" id="KW-0249">Electron transport</keyword>
<dbReference type="InterPro" id="IPR008168">
    <property type="entry name" value="Cyt_C_IC"/>
</dbReference>
<evidence type="ECO:0000313" key="14">
    <source>
        <dbReference type="Proteomes" id="UP000184315"/>
    </source>
</evidence>
<dbReference type="GO" id="GO:0020037">
    <property type="term" value="F:heme binding"/>
    <property type="evidence" value="ECO:0007669"/>
    <property type="project" value="InterPro"/>
</dbReference>
<feature type="region of interest" description="Disordered" evidence="11">
    <location>
        <begin position="126"/>
        <end position="147"/>
    </location>
</feature>
<evidence type="ECO:0000256" key="7">
    <source>
        <dbReference type="ARBA" id="ARBA00022982"/>
    </source>
</evidence>
<evidence type="ECO:0000256" key="8">
    <source>
        <dbReference type="ARBA" id="ARBA00023004"/>
    </source>
</evidence>
<dbReference type="InterPro" id="IPR023655">
    <property type="entry name" value="Cyt_C6"/>
</dbReference>